<reference evidence="2 3" key="1">
    <citation type="submission" date="2018-08" db="EMBL/GenBank/DDBJ databases">
        <title>Genome sequence of Methylocystis hirsuta CSC1, a methanotroph able to accumulate PHAs.</title>
        <authorList>
            <person name="Bordel S."/>
            <person name="Rodriguez E."/>
            <person name="Gancedo J."/>
            <person name="Munoz R."/>
        </authorList>
    </citation>
    <scope>NUCLEOTIDE SEQUENCE [LARGE SCALE GENOMIC DNA]</scope>
    <source>
        <strain evidence="2 3">CSC1</strain>
    </source>
</reference>
<keyword evidence="1" id="KW-0472">Membrane</keyword>
<gene>
    <name evidence="2" type="ORF">D1O30_05950</name>
</gene>
<sequence length="71" mass="8017">MLERAETRSAAPFKFSYPLRREAEGWAVMRNLVLYVLMLFLFAASVASATTILSRPSLSDDDFCFGYAICE</sequence>
<comment type="caution">
    <text evidence="2">The sequence shown here is derived from an EMBL/GenBank/DDBJ whole genome shotgun (WGS) entry which is preliminary data.</text>
</comment>
<keyword evidence="1" id="KW-0812">Transmembrane</keyword>
<evidence type="ECO:0000256" key="1">
    <source>
        <dbReference type="SAM" id="Phobius"/>
    </source>
</evidence>
<keyword evidence="1" id="KW-1133">Transmembrane helix</keyword>
<dbReference type="Proteomes" id="UP000268623">
    <property type="component" value="Unassembled WGS sequence"/>
</dbReference>
<proteinExistence type="predicted"/>
<feature type="transmembrane region" description="Helical" evidence="1">
    <location>
        <begin position="32"/>
        <end position="53"/>
    </location>
</feature>
<dbReference type="AlphaFoldDB" id="A0A3M9XLQ4"/>
<accession>A0A3M9XLQ4</accession>
<evidence type="ECO:0000313" key="3">
    <source>
        <dbReference type="Proteomes" id="UP000268623"/>
    </source>
</evidence>
<name>A0A3M9XLQ4_9HYPH</name>
<protein>
    <submittedName>
        <fullName evidence="2">Uncharacterized protein</fullName>
    </submittedName>
</protein>
<evidence type="ECO:0000313" key="2">
    <source>
        <dbReference type="EMBL" id="RNJ49207.1"/>
    </source>
</evidence>
<keyword evidence="3" id="KW-1185">Reference proteome</keyword>
<dbReference type="EMBL" id="QWDD01000001">
    <property type="protein sequence ID" value="RNJ49207.1"/>
    <property type="molecule type" value="Genomic_DNA"/>
</dbReference>
<organism evidence="2 3">
    <name type="scientific">Methylocystis hirsuta</name>
    <dbReference type="NCBI Taxonomy" id="369798"/>
    <lineage>
        <taxon>Bacteria</taxon>
        <taxon>Pseudomonadati</taxon>
        <taxon>Pseudomonadota</taxon>
        <taxon>Alphaproteobacteria</taxon>
        <taxon>Hyphomicrobiales</taxon>
        <taxon>Methylocystaceae</taxon>
        <taxon>Methylocystis</taxon>
    </lineage>
</organism>